<dbReference type="EMBL" id="FNRL01000006">
    <property type="protein sequence ID" value="SEA37516.1"/>
    <property type="molecule type" value="Genomic_DNA"/>
</dbReference>
<proteinExistence type="inferred from homology"/>
<evidence type="ECO:0000256" key="1">
    <source>
        <dbReference type="ARBA" id="ARBA00006479"/>
    </source>
</evidence>
<dbReference type="OrthoDB" id="9810372at2"/>
<accession>A0A1H4ANL6</accession>
<keyword evidence="3" id="KW-1185">Reference proteome</keyword>
<dbReference type="SUPFAM" id="SSF53067">
    <property type="entry name" value="Actin-like ATPase domain"/>
    <property type="match status" value="1"/>
</dbReference>
<sequence>MSNSTALGIDIGGSHITAALVDLQSRSLIDGTWNRTRVNSQAKATEIIEAWAAVIREVFSKAPGEVKHIGIGMPGPFDYEEGISLMKGQHKFDSLYGLNVKQMLAESLEIDPSQIRFINDAGCFLQGEVFSGAGKGYERVVGLTLGTGLGSAIYTDGVAQDANLWCSPFKGKIAEDYLSTRWFVNRYKEVGGADVADVKALVALKDTDPKVMQLFNEFASNLGDFLLDFVKTGKPEAIVIGGNIANAADYFLPQVKKALQNAGFDIPVKIASLGEAAALIGAASLWYDLQTI</sequence>
<dbReference type="InterPro" id="IPR000600">
    <property type="entry name" value="ROK"/>
</dbReference>
<organism evidence="2 3">
    <name type="scientific">Chitinophaga terrae</name>
    <name type="common">ex Kim and Jung 2007</name>
    <dbReference type="NCBI Taxonomy" id="408074"/>
    <lineage>
        <taxon>Bacteria</taxon>
        <taxon>Pseudomonadati</taxon>
        <taxon>Bacteroidota</taxon>
        <taxon>Chitinophagia</taxon>
        <taxon>Chitinophagales</taxon>
        <taxon>Chitinophagaceae</taxon>
        <taxon>Chitinophaga</taxon>
    </lineage>
</organism>
<dbReference type="Gene3D" id="3.30.420.40">
    <property type="match status" value="2"/>
</dbReference>
<dbReference type="RefSeq" id="WP_089760550.1">
    <property type="nucleotide sequence ID" value="NZ_BKAT01000009.1"/>
</dbReference>
<dbReference type="Proteomes" id="UP000199656">
    <property type="component" value="Unassembled WGS sequence"/>
</dbReference>
<dbReference type="PANTHER" id="PTHR18964">
    <property type="entry name" value="ROK (REPRESSOR, ORF, KINASE) FAMILY"/>
    <property type="match status" value="1"/>
</dbReference>
<dbReference type="GO" id="GO:0016301">
    <property type="term" value="F:kinase activity"/>
    <property type="evidence" value="ECO:0007669"/>
    <property type="project" value="UniProtKB-KW"/>
</dbReference>
<dbReference type="InterPro" id="IPR043129">
    <property type="entry name" value="ATPase_NBD"/>
</dbReference>
<evidence type="ECO:0000313" key="2">
    <source>
        <dbReference type="EMBL" id="SEA37516.1"/>
    </source>
</evidence>
<keyword evidence="2" id="KW-0808">Transferase</keyword>
<dbReference type="PANTHER" id="PTHR18964:SF149">
    <property type="entry name" value="BIFUNCTIONAL UDP-N-ACETYLGLUCOSAMINE 2-EPIMERASE_N-ACETYLMANNOSAMINE KINASE"/>
    <property type="match status" value="1"/>
</dbReference>
<reference evidence="3" key="1">
    <citation type="submission" date="2016-10" db="EMBL/GenBank/DDBJ databases">
        <authorList>
            <person name="Varghese N."/>
            <person name="Submissions S."/>
        </authorList>
    </citation>
    <scope>NUCLEOTIDE SEQUENCE [LARGE SCALE GENOMIC DNA]</scope>
    <source>
        <strain evidence="3">DSM 23920</strain>
    </source>
</reference>
<name>A0A1H4ANL6_9BACT</name>
<evidence type="ECO:0000313" key="3">
    <source>
        <dbReference type="Proteomes" id="UP000199656"/>
    </source>
</evidence>
<dbReference type="AlphaFoldDB" id="A0A1H4ANL6"/>
<keyword evidence="2" id="KW-0418">Kinase</keyword>
<protein>
    <submittedName>
        <fullName evidence="2">Glucokinase</fullName>
    </submittedName>
</protein>
<dbReference type="STRING" id="408074.SAMN05660909_01681"/>
<gene>
    <name evidence="2" type="ORF">SAMN05660909_01681</name>
</gene>
<comment type="similarity">
    <text evidence="1">Belongs to the ROK (NagC/XylR) family.</text>
</comment>
<dbReference type="Pfam" id="PF00480">
    <property type="entry name" value="ROK"/>
    <property type="match status" value="1"/>
</dbReference>